<evidence type="ECO:0000313" key="2">
    <source>
        <dbReference type="Proteomes" id="UP000293360"/>
    </source>
</evidence>
<accession>A0A4Q4TJ08</accession>
<evidence type="ECO:0000313" key="1">
    <source>
        <dbReference type="EMBL" id="RYP07001.1"/>
    </source>
</evidence>
<protein>
    <submittedName>
        <fullName evidence="1">Uncharacterized protein</fullName>
    </submittedName>
</protein>
<reference evidence="1 2" key="1">
    <citation type="submission" date="2018-06" db="EMBL/GenBank/DDBJ databases">
        <title>Complete Genomes of Monosporascus.</title>
        <authorList>
            <person name="Robinson A.J."/>
            <person name="Natvig D.O."/>
        </authorList>
    </citation>
    <scope>NUCLEOTIDE SEQUENCE [LARGE SCALE GENOMIC DNA]</scope>
    <source>
        <strain evidence="1 2">CBS 110550</strain>
    </source>
</reference>
<proteinExistence type="predicted"/>
<organism evidence="1 2">
    <name type="scientific">Monosporascus ibericus</name>
    <dbReference type="NCBI Taxonomy" id="155417"/>
    <lineage>
        <taxon>Eukaryota</taxon>
        <taxon>Fungi</taxon>
        <taxon>Dikarya</taxon>
        <taxon>Ascomycota</taxon>
        <taxon>Pezizomycotina</taxon>
        <taxon>Sordariomycetes</taxon>
        <taxon>Xylariomycetidae</taxon>
        <taxon>Xylariales</taxon>
        <taxon>Xylariales incertae sedis</taxon>
        <taxon>Monosporascus</taxon>
    </lineage>
</organism>
<name>A0A4Q4TJ08_9PEZI</name>
<keyword evidence="2" id="KW-1185">Reference proteome</keyword>
<dbReference type="AlphaFoldDB" id="A0A4Q4TJ08"/>
<gene>
    <name evidence="1" type="ORF">DL764_002824</name>
</gene>
<comment type="caution">
    <text evidence="1">The sequence shown here is derived from an EMBL/GenBank/DDBJ whole genome shotgun (WGS) entry which is preliminary data.</text>
</comment>
<sequence>MVPYQPTWRHEMQGTYEMRHISDGRGTETTTQRVAGRGNPGAAVQGGFEDTSASSIASVETSAVVQADRRAGIAAVKQGGASAIRRTAGIADTEADGEADAAFSGETTTSSRFLSSFLRNGLPGARSRNGSFEKTVRKELHLQYHKSRPTHPRRPWHISQKPIGLHPSVLSEASDLAASHPPTRHPQPALEVLHLLIFPPERLDIDPEADPLKPLHALPGIVHKPPQATA</sequence>
<dbReference type="Proteomes" id="UP000293360">
    <property type="component" value="Unassembled WGS sequence"/>
</dbReference>
<dbReference type="OrthoDB" id="4774508at2759"/>
<dbReference type="EMBL" id="QJNU01000110">
    <property type="protein sequence ID" value="RYP07001.1"/>
    <property type="molecule type" value="Genomic_DNA"/>
</dbReference>